<reference evidence="4 5" key="1">
    <citation type="submission" date="2010-12" db="EMBL/GenBank/DDBJ databases">
        <title>Whole genome sequence of Acidiphilium multivorum AIU301.</title>
        <authorList>
            <person name="Narita-Yamada S."/>
            <person name="Nakamura S."/>
            <person name="Ito N."/>
            <person name="Takarada H."/>
            <person name="Katano Y."/>
            <person name="Nakazawa H."/>
            <person name="Hosoyama A."/>
            <person name="Yamada R."/>
            <person name="Fujita N."/>
        </authorList>
    </citation>
    <scope>NUCLEOTIDE SEQUENCE [LARGE SCALE GENOMIC DNA]</scope>
    <source>
        <strain evidence="5">DSM 11245 / JCM 8867 / AIU301</strain>
    </source>
</reference>
<dbReference type="Gene3D" id="1.20.1260.10">
    <property type="match status" value="1"/>
</dbReference>
<keyword evidence="5" id="KW-1185">Reference proteome</keyword>
<dbReference type="Proteomes" id="UP000007100">
    <property type="component" value="Chromosome"/>
</dbReference>
<keyword evidence="1" id="KW-0409">Iron storage</keyword>
<dbReference type="HOGENOM" id="CLU_104506_4_1_5"/>
<sequence length="186" mass="20555">MDSVMDQVESAAPNAFLRDVRAISARMHGALLDEESEGADPALVLLQSALTAEILCVWRYTMMSVSLAGLKQPRIGAEFQEQANDERRHMVAIAQRIRELGGTPDFSPHGLETRFGEFGTRADLAGLVEQNLAAEREVIGLYRRMIDHFEPHDPVTALMLTNILEEESEHATDMQDLLSIETGGHG</sequence>
<dbReference type="PANTHER" id="PTHR30295:SF1">
    <property type="entry name" value="DNA PROTECTION DURING STARVATION PROTEIN"/>
    <property type="match status" value="1"/>
</dbReference>
<gene>
    <name evidence="4" type="ordered locus">ACMV_14490</name>
</gene>
<dbReference type="GO" id="GO:0004322">
    <property type="term" value="F:ferroxidase activity"/>
    <property type="evidence" value="ECO:0007669"/>
    <property type="project" value="TreeGrafter"/>
</dbReference>
<dbReference type="InterPro" id="IPR009078">
    <property type="entry name" value="Ferritin-like_SF"/>
</dbReference>
<dbReference type="GO" id="GO:0006879">
    <property type="term" value="P:intracellular iron ion homeostasis"/>
    <property type="evidence" value="ECO:0007669"/>
    <property type="project" value="UniProtKB-KW"/>
</dbReference>
<dbReference type="AlphaFoldDB" id="F0IYD6"/>
<dbReference type="InterPro" id="IPR012347">
    <property type="entry name" value="Ferritin-like"/>
</dbReference>
<accession>F0IYD6</accession>
<dbReference type="GO" id="GO:0020037">
    <property type="term" value="F:heme binding"/>
    <property type="evidence" value="ECO:0007669"/>
    <property type="project" value="TreeGrafter"/>
</dbReference>
<dbReference type="GO" id="GO:0005829">
    <property type="term" value="C:cytosol"/>
    <property type="evidence" value="ECO:0007669"/>
    <property type="project" value="TreeGrafter"/>
</dbReference>
<dbReference type="SUPFAM" id="SSF47240">
    <property type="entry name" value="Ferritin-like"/>
    <property type="match status" value="1"/>
</dbReference>
<evidence type="ECO:0000313" key="5">
    <source>
        <dbReference type="Proteomes" id="UP000007100"/>
    </source>
</evidence>
<dbReference type="InterPro" id="IPR008331">
    <property type="entry name" value="Ferritin_DPS_dom"/>
</dbReference>
<evidence type="ECO:0000313" key="4">
    <source>
        <dbReference type="EMBL" id="BAJ80796.1"/>
    </source>
</evidence>
<proteinExistence type="predicted"/>
<feature type="domain" description="Ferritin-like diiron" evidence="3">
    <location>
        <begin position="36"/>
        <end position="185"/>
    </location>
</feature>
<evidence type="ECO:0000256" key="1">
    <source>
        <dbReference type="ARBA" id="ARBA00022434"/>
    </source>
</evidence>
<evidence type="ECO:0000256" key="2">
    <source>
        <dbReference type="ARBA" id="ARBA00023004"/>
    </source>
</evidence>
<dbReference type="Pfam" id="PF00210">
    <property type="entry name" value="Ferritin"/>
    <property type="match status" value="1"/>
</dbReference>
<dbReference type="InterPro" id="IPR009040">
    <property type="entry name" value="Ferritin-like_diiron"/>
</dbReference>
<dbReference type="PANTHER" id="PTHR30295">
    <property type="entry name" value="BACTERIOFERRITIN"/>
    <property type="match status" value="1"/>
</dbReference>
<protein>
    <submittedName>
        <fullName evidence="4">Putative bacterioferritin</fullName>
    </submittedName>
</protein>
<keyword evidence="2" id="KW-0408">Iron</keyword>
<dbReference type="GO" id="GO:0008199">
    <property type="term" value="F:ferric iron binding"/>
    <property type="evidence" value="ECO:0007669"/>
    <property type="project" value="InterPro"/>
</dbReference>
<organism evidence="4 5">
    <name type="scientific">Acidiphilium multivorum (strain DSM 11245 / JCM 8867 / NBRC 100883 / AIU 301)</name>
    <dbReference type="NCBI Taxonomy" id="926570"/>
    <lineage>
        <taxon>Bacteria</taxon>
        <taxon>Pseudomonadati</taxon>
        <taxon>Pseudomonadota</taxon>
        <taxon>Alphaproteobacteria</taxon>
        <taxon>Acetobacterales</taxon>
        <taxon>Acidocellaceae</taxon>
        <taxon>Acidiphilium</taxon>
    </lineage>
</organism>
<dbReference type="EMBL" id="AP012035">
    <property type="protein sequence ID" value="BAJ80796.1"/>
    <property type="molecule type" value="Genomic_DNA"/>
</dbReference>
<evidence type="ECO:0000259" key="3">
    <source>
        <dbReference type="PROSITE" id="PS50905"/>
    </source>
</evidence>
<dbReference type="OrthoDB" id="9800505at2"/>
<dbReference type="PROSITE" id="PS50905">
    <property type="entry name" value="FERRITIN_LIKE"/>
    <property type="match status" value="1"/>
</dbReference>
<name>F0IYD6_ACIMA</name>
<dbReference type="KEGG" id="amv:ACMV_14490"/>
<dbReference type="CDD" id="cd00657">
    <property type="entry name" value="Ferritin_like"/>
    <property type="match status" value="1"/>
</dbReference>